<dbReference type="Pfam" id="PF03756">
    <property type="entry name" value="AfsA"/>
    <property type="match status" value="2"/>
</dbReference>
<dbReference type="InterPro" id="IPR047757">
    <property type="entry name" value="AfsA-like"/>
</dbReference>
<proteinExistence type="predicted"/>
<organism evidence="2 3">
    <name type="scientific">Streptomyces pyxinae</name>
    <dbReference type="NCBI Taxonomy" id="2970734"/>
    <lineage>
        <taxon>Bacteria</taxon>
        <taxon>Bacillati</taxon>
        <taxon>Actinomycetota</taxon>
        <taxon>Actinomycetes</taxon>
        <taxon>Kitasatosporales</taxon>
        <taxon>Streptomycetaceae</taxon>
        <taxon>Streptomyces</taxon>
    </lineage>
</organism>
<dbReference type="RefSeq" id="WP_258788046.1">
    <property type="nucleotide sequence ID" value="NZ_JANUGQ010000010.1"/>
</dbReference>
<dbReference type="InterPro" id="IPR005509">
    <property type="entry name" value="AfsA_hotdog_dom"/>
</dbReference>
<keyword evidence="3" id="KW-1185">Reference proteome</keyword>
<comment type="caution">
    <text evidence="2">The sequence shown here is derived from an EMBL/GenBank/DDBJ whole genome shotgun (WGS) entry which is preliminary data.</text>
</comment>
<protein>
    <submittedName>
        <fullName evidence="2">A-factor biosynthesis protein</fullName>
    </submittedName>
</protein>
<evidence type="ECO:0000313" key="2">
    <source>
        <dbReference type="EMBL" id="MCS0636790.1"/>
    </source>
</evidence>
<feature type="domain" description="A-factor biosynthesis hotdog" evidence="1">
    <location>
        <begin position="25"/>
        <end position="156"/>
    </location>
</feature>
<evidence type="ECO:0000313" key="3">
    <source>
        <dbReference type="Proteomes" id="UP001431313"/>
    </source>
</evidence>
<accession>A0ABT2CHA2</accession>
<sequence>MNARIRGTAGEPRALSWSRTVRRELVHRISVAEVLLTDVLRIDEAHFEAAACWPRSHPTFPADGPALHHPLMVVETLRQLGIFIPLRYFGVSADARLLITDLFFTTDPTTQPRAGHGATEVTCRVRLTRLRTDPDGVATGLRLHVDFLAGGVAFAHAGGGARFLPPDRYAAVRGPLTGARPPRAPTGRLRPQPAALGVSHARDVVVGLDWRRERVVRGAPDGDRGHGRWDVVVDAADPWHPFFFDHATDHVPGMVLLEAARQAAALASGGALLRVTGARLTALRFTEFAPAARVICVPHHRTCVFRFDQDGERRAFGVLHYR</sequence>
<dbReference type="NCBIfam" id="NF041195">
    <property type="entry name" value="ScbA_BarX_GamBu"/>
    <property type="match status" value="1"/>
</dbReference>
<dbReference type="EMBL" id="JANUGQ010000010">
    <property type="protein sequence ID" value="MCS0636790.1"/>
    <property type="molecule type" value="Genomic_DNA"/>
</dbReference>
<gene>
    <name evidence="2" type="ORF">NX801_14195</name>
</gene>
<name>A0ABT2CHA2_9ACTN</name>
<evidence type="ECO:0000259" key="1">
    <source>
        <dbReference type="Pfam" id="PF03756"/>
    </source>
</evidence>
<reference evidence="2" key="1">
    <citation type="submission" date="2022-08" db="EMBL/GenBank/DDBJ databases">
        <authorList>
            <person name="Somphong A."/>
            <person name="Phongsopitanun W."/>
        </authorList>
    </citation>
    <scope>NUCLEOTIDE SEQUENCE</scope>
    <source>
        <strain evidence="2">LP05-1</strain>
    </source>
</reference>
<feature type="domain" description="A-factor biosynthesis hotdog" evidence="1">
    <location>
        <begin position="237"/>
        <end position="277"/>
    </location>
</feature>
<dbReference type="Proteomes" id="UP001431313">
    <property type="component" value="Unassembled WGS sequence"/>
</dbReference>